<name>G2H1D1_9ENTR</name>
<gene>
    <name evidence="1" type="ORF">Rin_00018730</name>
</gene>
<protein>
    <submittedName>
        <fullName evidence="1">Uncharacterized protein</fullName>
    </submittedName>
</protein>
<sequence length="88" mass="9531">MSIEGADQSDSVTIKHHYASSVTGVLASKIEIITVGAFQLALSGIDHMLIDYMVEAMSGFASTEQVAFHHDTLQTQLNKLWLAVPDVV</sequence>
<dbReference type="EMBL" id="AGCA01000441">
    <property type="protein sequence ID" value="EGY28196.1"/>
    <property type="molecule type" value="Genomic_DNA"/>
</dbReference>
<accession>G2H1D1</accession>
<comment type="caution">
    <text evidence="1">The sequence shown here is derived from an EMBL/GenBank/DDBJ whole genome shotgun (WGS) entry which is preliminary data.</text>
</comment>
<evidence type="ECO:0000313" key="2">
    <source>
        <dbReference type="Proteomes" id="UP000004116"/>
    </source>
</evidence>
<dbReference type="RefSeq" id="WP_006707512.1">
    <property type="nucleotide sequence ID" value="NZ_AGCA01000441.1"/>
</dbReference>
<reference evidence="1 2" key="1">
    <citation type="journal article" date="2012" name="Genome Res.">
        <title>Genomic basis of endosymbiont-conferred protection against an insect parasitoid.</title>
        <authorList>
            <person name="Hansen A.K."/>
            <person name="Vorburger C."/>
            <person name="Moran N.A."/>
        </authorList>
    </citation>
    <scope>NUCLEOTIDE SEQUENCE [LARGE SCALE GENOMIC DNA]</scope>
    <source>
        <strain evidence="2">R5.15</strain>
    </source>
</reference>
<evidence type="ECO:0000313" key="1">
    <source>
        <dbReference type="EMBL" id="EGY28196.1"/>
    </source>
</evidence>
<organism evidence="1 2">
    <name type="scientific">Candidatus Regiella insecticola 5.15</name>
    <dbReference type="NCBI Taxonomy" id="1005043"/>
    <lineage>
        <taxon>Bacteria</taxon>
        <taxon>Pseudomonadati</taxon>
        <taxon>Pseudomonadota</taxon>
        <taxon>Gammaproteobacteria</taxon>
        <taxon>Enterobacterales</taxon>
        <taxon>Enterobacteriaceae</taxon>
        <taxon>aphid secondary symbionts</taxon>
        <taxon>Candidatus Regiella</taxon>
    </lineage>
</organism>
<dbReference type="AlphaFoldDB" id="G2H1D1"/>
<proteinExistence type="predicted"/>
<keyword evidence="2" id="KW-1185">Reference proteome</keyword>
<dbReference type="Proteomes" id="UP000004116">
    <property type="component" value="Unassembled WGS sequence"/>
</dbReference>